<dbReference type="AlphaFoldDB" id="A0A2A7A0D6"/>
<keyword evidence="2" id="KW-0472">Membrane</keyword>
<feature type="region of interest" description="Disordered" evidence="1">
    <location>
        <begin position="202"/>
        <end position="225"/>
    </location>
</feature>
<feature type="transmembrane region" description="Helical" evidence="2">
    <location>
        <begin position="130"/>
        <end position="150"/>
    </location>
</feature>
<name>A0A2A7A0D6_9FIRM</name>
<keyword evidence="2" id="KW-0812">Transmembrane</keyword>
<dbReference type="RefSeq" id="WP_097783141.1">
    <property type="nucleotide sequence ID" value="NZ_NMTV01000045.1"/>
</dbReference>
<keyword evidence="2" id="KW-1133">Transmembrane helix</keyword>
<feature type="region of interest" description="Disordered" evidence="1">
    <location>
        <begin position="164"/>
        <end position="186"/>
    </location>
</feature>
<feature type="compositionally biased region" description="Polar residues" evidence="1">
    <location>
        <begin position="208"/>
        <end position="225"/>
    </location>
</feature>
<evidence type="ECO:0000256" key="1">
    <source>
        <dbReference type="SAM" id="MobiDB-lite"/>
    </source>
</evidence>
<gene>
    <name evidence="3" type="ORF">CGS55_07635</name>
</gene>
<feature type="compositionally biased region" description="Basic and acidic residues" evidence="1">
    <location>
        <begin position="173"/>
        <end position="186"/>
    </location>
</feature>
<reference evidence="3 4" key="1">
    <citation type="journal article" date="2017" name="Front. Microbiol.">
        <title>New Insights into the Diversity of the Genus Faecalibacterium.</title>
        <authorList>
            <person name="Benevides L."/>
            <person name="Burman S."/>
            <person name="Martin R."/>
            <person name="Robert V."/>
            <person name="Thomas M."/>
            <person name="Miquel S."/>
            <person name="Chain F."/>
            <person name="Sokol H."/>
            <person name="Bermudez-Humaran L.G."/>
            <person name="Morrison M."/>
            <person name="Langella P."/>
            <person name="Azevedo V.A."/>
            <person name="Chatel J.M."/>
            <person name="Soares S."/>
        </authorList>
    </citation>
    <scope>NUCLEOTIDE SEQUENCE [LARGE SCALE GENOMIC DNA]</scope>
    <source>
        <strain evidence="3 4">CNCM I 4546</strain>
    </source>
</reference>
<feature type="transmembrane region" description="Helical" evidence="2">
    <location>
        <begin position="12"/>
        <end position="32"/>
    </location>
</feature>
<dbReference type="EMBL" id="NMTV01000045">
    <property type="protein sequence ID" value="PDX72639.1"/>
    <property type="molecule type" value="Genomic_DNA"/>
</dbReference>
<feature type="transmembrane region" description="Helical" evidence="2">
    <location>
        <begin position="316"/>
        <end position="335"/>
    </location>
</feature>
<feature type="transmembrane region" description="Helical" evidence="2">
    <location>
        <begin position="355"/>
        <end position="377"/>
    </location>
</feature>
<feature type="transmembrane region" description="Helical" evidence="2">
    <location>
        <begin position="52"/>
        <end position="72"/>
    </location>
</feature>
<proteinExistence type="predicted"/>
<organism evidence="3 4">
    <name type="scientific">Faecalibacterium prausnitzii</name>
    <dbReference type="NCBI Taxonomy" id="853"/>
    <lineage>
        <taxon>Bacteria</taxon>
        <taxon>Bacillati</taxon>
        <taxon>Bacillota</taxon>
        <taxon>Clostridia</taxon>
        <taxon>Eubacteriales</taxon>
        <taxon>Oscillospiraceae</taxon>
        <taxon>Faecalibacterium</taxon>
    </lineage>
</organism>
<evidence type="ECO:0000313" key="4">
    <source>
        <dbReference type="Proteomes" id="UP000219901"/>
    </source>
</evidence>
<protein>
    <submittedName>
        <fullName evidence="3">Uncharacterized protein</fullName>
    </submittedName>
</protein>
<feature type="transmembrane region" description="Helical" evidence="2">
    <location>
        <begin position="287"/>
        <end position="304"/>
    </location>
</feature>
<feature type="transmembrane region" description="Helical" evidence="2">
    <location>
        <begin position="232"/>
        <end position="253"/>
    </location>
</feature>
<comment type="caution">
    <text evidence="3">The sequence shown here is derived from an EMBL/GenBank/DDBJ whole genome shotgun (WGS) entry which is preliminary data.</text>
</comment>
<sequence length="447" mass="50057">MKFKYDKKTMLFVAGAFFEIATILGYHGFSYLTNQLGILHVLTVIFAGLYDFLESIWLIGSVALVAYLVYLLKNESSEVDKQVREIRSLSVCCMLVMLSGIYSMDVIKKHIDDLTSVVQWALETIAKTDFGVLAGVGLIFVAAAVATAFIQKIYKTFQPTRSKNRGLRSISKPTEKRYPDSQAQEEKYAKKVVSAADDIGRRVDRTPSGENINELSDSQKSQETETNSQEKLIGVAIFILLLPIFTVFIFAILQSNWLSDFEIFKGYKEVFRESTSIQLIVEKCTPLAMASTVIFVAAGAAIIIQKICKYLNSKKFGHPQALLAVIIEIIFFIALPRLKEINPFDSLLETMVEGGFSNTLVALAIFFIVIWLFLIMLSVPSDTEKTNNLENEIREECKTLFSDIQKIALGLLKSGIGLIRFATTDYIEAILGVFGIEEKKTDNLDKK</sequence>
<accession>A0A2A7A0D6</accession>
<feature type="transmembrane region" description="Helical" evidence="2">
    <location>
        <begin position="84"/>
        <end position="104"/>
    </location>
</feature>
<evidence type="ECO:0000256" key="2">
    <source>
        <dbReference type="SAM" id="Phobius"/>
    </source>
</evidence>
<evidence type="ECO:0000313" key="3">
    <source>
        <dbReference type="EMBL" id="PDX72639.1"/>
    </source>
</evidence>
<dbReference type="Proteomes" id="UP000219901">
    <property type="component" value="Unassembled WGS sequence"/>
</dbReference>